<dbReference type="EMBL" id="JQGA01000587">
    <property type="protein sequence ID" value="KGO74701.1"/>
    <property type="molecule type" value="Genomic_DNA"/>
</dbReference>
<sequence length="43" mass="4601">MQTQPVDILRAFARSTSRCSGPTQSNALNPETKEKKAHGGDTA</sequence>
<evidence type="ECO:0000313" key="2">
    <source>
        <dbReference type="EMBL" id="KGO74701.1"/>
    </source>
</evidence>
<evidence type="ECO:0000313" key="3">
    <source>
        <dbReference type="Proteomes" id="UP000030104"/>
    </source>
</evidence>
<dbReference type="AlphaFoldDB" id="A0A0A2L6C6"/>
<gene>
    <name evidence="2" type="ORF">PITC_083100</name>
</gene>
<keyword evidence="3" id="KW-1185">Reference proteome</keyword>
<dbReference type="HOGENOM" id="CLU_3242342_0_0_1"/>
<accession>A0A0A2L6C6</accession>
<name>A0A0A2L6C6_PENIT</name>
<dbReference type="Proteomes" id="UP000030104">
    <property type="component" value="Unassembled WGS sequence"/>
</dbReference>
<comment type="caution">
    <text evidence="2">The sequence shown here is derived from an EMBL/GenBank/DDBJ whole genome shotgun (WGS) entry which is preliminary data.</text>
</comment>
<evidence type="ECO:0000256" key="1">
    <source>
        <dbReference type="SAM" id="MobiDB-lite"/>
    </source>
</evidence>
<reference evidence="2 3" key="1">
    <citation type="journal article" date="2015" name="Mol. Plant Microbe Interact.">
        <title>Genome, transcriptome, and functional analyses of Penicillium expansum provide new insights into secondary metabolism and pathogenicity.</title>
        <authorList>
            <person name="Ballester A.R."/>
            <person name="Marcet-Houben M."/>
            <person name="Levin E."/>
            <person name="Sela N."/>
            <person name="Selma-Lazaro C."/>
            <person name="Carmona L."/>
            <person name="Wisniewski M."/>
            <person name="Droby S."/>
            <person name="Gonzalez-Candelas L."/>
            <person name="Gabaldon T."/>
        </authorList>
    </citation>
    <scope>NUCLEOTIDE SEQUENCE [LARGE SCALE GENOMIC DNA]</scope>
    <source>
        <strain evidence="2 3">PHI-1</strain>
    </source>
</reference>
<feature type="compositionally biased region" description="Polar residues" evidence="1">
    <location>
        <begin position="14"/>
        <end position="29"/>
    </location>
</feature>
<protein>
    <submittedName>
        <fullName evidence="2">Uncharacterized protein</fullName>
    </submittedName>
</protein>
<proteinExistence type="predicted"/>
<feature type="compositionally biased region" description="Basic and acidic residues" evidence="1">
    <location>
        <begin position="31"/>
        <end position="43"/>
    </location>
</feature>
<feature type="region of interest" description="Disordered" evidence="1">
    <location>
        <begin position="12"/>
        <end position="43"/>
    </location>
</feature>
<organism evidence="2 3">
    <name type="scientific">Penicillium italicum</name>
    <name type="common">Blue mold</name>
    <dbReference type="NCBI Taxonomy" id="40296"/>
    <lineage>
        <taxon>Eukaryota</taxon>
        <taxon>Fungi</taxon>
        <taxon>Dikarya</taxon>
        <taxon>Ascomycota</taxon>
        <taxon>Pezizomycotina</taxon>
        <taxon>Eurotiomycetes</taxon>
        <taxon>Eurotiomycetidae</taxon>
        <taxon>Eurotiales</taxon>
        <taxon>Aspergillaceae</taxon>
        <taxon>Penicillium</taxon>
    </lineage>
</organism>